<feature type="region of interest" description="Disordered" evidence="1">
    <location>
        <begin position="254"/>
        <end position="481"/>
    </location>
</feature>
<feature type="compositionally biased region" description="Basic residues" evidence="1">
    <location>
        <begin position="350"/>
        <end position="364"/>
    </location>
</feature>
<feature type="compositionally biased region" description="Basic residues" evidence="1">
    <location>
        <begin position="408"/>
        <end position="418"/>
    </location>
</feature>
<feature type="compositionally biased region" description="Basic residues" evidence="1">
    <location>
        <begin position="311"/>
        <end position="328"/>
    </location>
</feature>
<feature type="compositionally biased region" description="Basic residues" evidence="1">
    <location>
        <begin position="8"/>
        <end position="22"/>
    </location>
</feature>
<dbReference type="AlphaFoldDB" id="A0A6J4KPU8"/>
<dbReference type="EMBL" id="CADCTV010000261">
    <property type="protein sequence ID" value="CAA9311983.1"/>
    <property type="molecule type" value="Genomic_DNA"/>
</dbReference>
<name>A0A6J4KPU8_9BACT</name>
<evidence type="ECO:0000313" key="2">
    <source>
        <dbReference type="EMBL" id="CAA9311983.1"/>
    </source>
</evidence>
<accession>A0A6J4KPU8</accession>
<sequence>DRADPFRRAARPPGRRPHRRARAAAPRPRLPVRHRRRPPLAAAVPPGKPGGGQLARRAGVHHPGAAGGGGAHHPALRGRLLLRQRPAAAHRPSQLRHLWRGGAGAGGARHRRGRGGCRRHRARVDGVPGAGEHRAGGRRPLRRLPGAAGAHLGGAPVGGARPRKRARPARRRGAAHGQARLRADGGGGARGDDGAADGAGGEPSPREARRAVHRGPGAEQRGQHHGAHQPARLRRVHLHPLGERVHLFRRAGQEAGVPQEPAVRAGAGRAAARRGQGAHAAGADQQGRAADGSRVRRAQGAPGRGADAPVRHARPGRAAPARHAHGVRAPHEGGPDRLPALHPPAQPHRVQPHRGHRRRLRRGHHQAELPGPAVAGGKGAAGDARQPGAGLRPAAGQGVHQHDGHLPRGQRRHSRHLRAGAGDGPQPPARGASPAHRAGGVRRVRGAGGPAPHVRPFGAGPRDGQAAAHHHQDHRPGAVRNPCRRLLRL</sequence>
<feature type="compositionally biased region" description="Low complexity" evidence="1">
    <location>
        <begin position="55"/>
        <end position="64"/>
    </location>
</feature>
<protein>
    <submittedName>
        <fullName evidence="2">Uncharacterized protein</fullName>
    </submittedName>
</protein>
<feature type="non-terminal residue" evidence="2">
    <location>
        <position position="489"/>
    </location>
</feature>
<proteinExistence type="predicted"/>
<feature type="compositionally biased region" description="Low complexity" evidence="1">
    <location>
        <begin position="264"/>
        <end position="292"/>
    </location>
</feature>
<feature type="region of interest" description="Disordered" evidence="1">
    <location>
        <begin position="1"/>
        <end position="72"/>
    </location>
</feature>
<feature type="region of interest" description="Disordered" evidence="1">
    <location>
        <begin position="99"/>
        <end position="231"/>
    </location>
</feature>
<feature type="compositionally biased region" description="Basic residues" evidence="1">
    <location>
        <begin position="108"/>
        <end position="122"/>
    </location>
</feature>
<evidence type="ECO:0000256" key="1">
    <source>
        <dbReference type="SAM" id="MobiDB-lite"/>
    </source>
</evidence>
<gene>
    <name evidence="2" type="ORF">AVDCRST_MAG89-1176</name>
</gene>
<feature type="non-terminal residue" evidence="2">
    <location>
        <position position="1"/>
    </location>
</feature>
<organism evidence="2">
    <name type="scientific">uncultured Gemmatimonadota bacterium</name>
    <dbReference type="NCBI Taxonomy" id="203437"/>
    <lineage>
        <taxon>Bacteria</taxon>
        <taxon>Pseudomonadati</taxon>
        <taxon>Gemmatimonadota</taxon>
        <taxon>environmental samples</taxon>
    </lineage>
</organism>
<feature type="compositionally biased region" description="Basic residues" evidence="1">
    <location>
        <begin position="161"/>
        <end position="174"/>
    </location>
</feature>
<reference evidence="2" key="1">
    <citation type="submission" date="2020-02" db="EMBL/GenBank/DDBJ databases">
        <authorList>
            <person name="Meier V. D."/>
        </authorList>
    </citation>
    <scope>NUCLEOTIDE SEQUENCE</scope>
    <source>
        <strain evidence="2">AVDCRST_MAG89</strain>
    </source>
</reference>